<keyword evidence="5" id="KW-0963">Cytoplasm</keyword>
<protein>
    <recommendedName>
        <fullName evidence="4">Protein misato homolog 1</fullName>
    </recommendedName>
</protein>
<evidence type="ECO:0000256" key="6">
    <source>
        <dbReference type="ARBA" id="ARBA00023128"/>
    </source>
</evidence>
<evidence type="ECO:0000256" key="3">
    <source>
        <dbReference type="ARBA" id="ARBA00008507"/>
    </source>
</evidence>
<dbReference type="Pfam" id="PF14881">
    <property type="entry name" value="Tubulin_3"/>
    <property type="match status" value="1"/>
</dbReference>
<evidence type="ECO:0000256" key="2">
    <source>
        <dbReference type="ARBA" id="ARBA00004496"/>
    </source>
</evidence>
<feature type="domain" description="Misato Segment II tubulin-like" evidence="9">
    <location>
        <begin position="6"/>
        <end position="120"/>
    </location>
</feature>
<dbReference type="CDD" id="cd06060">
    <property type="entry name" value="misato"/>
    <property type="match status" value="1"/>
</dbReference>
<comment type="subcellular location">
    <subcellularLocation>
        <location evidence="2">Cytoplasm</location>
    </subcellularLocation>
    <subcellularLocation>
        <location evidence="1">Mitochondrion</location>
    </subcellularLocation>
</comment>
<organism evidence="11 12">
    <name type="scientific">Naja naja</name>
    <name type="common">Indian cobra</name>
    <dbReference type="NCBI Taxonomy" id="35670"/>
    <lineage>
        <taxon>Eukaryota</taxon>
        <taxon>Metazoa</taxon>
        <taxon>Chordata</taxon>
        <taxon>Craniata</taxon>
        <taxon>Vertebrata</taxon>
        <taxon>Euteleostomi</taxon>
        <taxon>Lepidosauria</taxon>
        <taxon>Squamata</taxon>
        <taxon>Bifurcata</taxon>
        <taxon>Unidentata</taxon>
        <taxon>Episquamata</taxon>
        <taxon>Toxicofera</taxon>
        <taxon>Serpentes</taxon>
        <taxon>Colubroidea</taxon>
        <taxon>Elapidae</taxon>
        <taxon>Elapinae</taxon>
        <taxon>Naja</taxon>
    </lineage>
</organism>
<dbReference type="GO" id="GO:0007005">
    <property type="term" value="P:mitochondrion organization"/>
    <property type="evidence" value="ECO:0007669"/>
    <property type="project" value="Ensembl"/>
</dbReference>
<evidence type="ECO:0000256" key="7">
    <source>
        <dbReference type="ARBA" id="ARBA00045225"/>
    </source>
</evidence>
<dbReference type="PANTHER" id="PTHR13391:SF0">
    <property type="entry name" value="PROTEIN MISATO HOMOLOG 1"/>
    <property type="match status" value="1"/>
</dbReference>
<dbReference type="GO" id="GO:0010636">
    <property type="term" value="P:positive regulation of mitochondrial fusion"/>
    <property type="evidence" value="ECO:0007669"/>
    <property type="project" value="Ensembl"/>
</dbReference>
<evidence type="ECO:0000256" key="5">
    <source>
        <dbReference type="ARBA" id="ARBA00022490"/>
    </source>
</evidence>
<dbReference type="OMA" id="RMAAYGC"/>
<dbReference type="OrthoDB" id="271881at2759"/>
<evidence type="ECO:0000256" key="4">
    <source>
        <dbReference type="ARBA" id="ARBA00017321"/>
    </source>
</evidence>
<dbReference type="PANTHER" id="PTHR13391">
    <property type="entry name" value="MITOCHONDRIAL DISTRIBUTION REGULATOR MISATO"/>
    <property type="match status" value="1"/>
</dbReference>
<name>A0A8C6VQ79_NAJNA</name>
<dbReference type="Proteomes" id="UP000694559">
    <property type="component" value="Unplaced"/>
</dbReference>
<accession>A0A8C6VQ79</accession>
<reference evidence="11" key="1">
    <citation type="submission" date="2025-08" db="UniProtKB">
        <authorList>
            <consortium name="Ensembl"/>
        </authorList>
    </citation>
    <scope>IDENTIFICATION</scope>
</reference>
<dbReference type="InterPro" id="IPR019605">
    <property type="entry name" value="Misato_II_tubulin-like"/>
</dbReference>
<evidence type="ECO:0000259" key="9">
    <source>
        <dbReference type="Pfam" id="PF10644"/>
    </source>
</evidence>
<comment type="function">
    <text evidence="7">Involved in the regulation of mitochondrial distribution and morphology. Required for mitochondrial fusion and mitochondrial network formation.</text>
</comment>
<gene>
    <name evidence="11" type="primary">MSTO1</name>
</gene>
<dbReference type="GO" id="GO:0005741">
    <property type="term" value="C:mitochondrial outer membrane"/>
    <property type="evidence" value="ECO:0007669"/>
    <property type="project" value="Ensembl"/>
</dbReference>
<evidence type="ECO:0000313" key="11">
    <source>
        <dbReference type="Ensembl" id="ENSNNAP00000008523.1"/>
    </source>
</evidence>
<dbReference type="SUPFAM" id="SSF52490">
    <property type="entry name" value="Tubulin nucleotide-binding domain-like"/>
    <property type="match status" value="1"/>
</dbReference>
<feature type="domain" description="DML1/Misato tubulin" evidence="10">
    <location>
        <begin position="156"/>
        <end position="338"/>
    </location>
</feature>
<keyword evidence="6" id="KW-0496">Mitochondrion</keyword>
<dbReference type="GeneTree" id="ENSGT00530000064067"/>
<evidence type="ECO:0000259" key="10">
    <source>
        <dbReference type="Pfam" id="PF14881"/>
    </source>
</evidence>
<sequence length="570" mass="63310">MSSGVREVVTLQLGHYAGSVGAHWWGLQEALFLSNSPASDLDEAIQHDVLFRTGRTMQGCETFTPRLILMDLKESLATLKQEGYLYEDPQKNIPIAWKGNLTTHQQDPVPPSPILERLEQPQGDRFSNGDVASKRLPGGKPQQLGKPLVPERLAPAWTDFLRTKLHPRTILTIHEYNREEESSRLEAFGQGEKLLQDGRYLEELEDRLHFYVEECDYLQGFQLLCDLHNGFSGVGSKVAELLQDEYAGKGILTCGLTPVLQSSLPHRNFYRLMNTALGIVRLSSQSSLFCPLSLNGSLGLKPGGPVALPYLQYEPSLDYHTSAILATALDTLTVPYRLQNSDITMSNLTETLNFSGRKVAEASAALPFSVAKDQSLPDALYNQQPSAAWCPLSSCGDQSDASCFAQSVVLRGIGKRQQVSNAPPGTEPKSILHMCETGQEVLARYLHTVSPRTLSTSLLLQGPCKLLAPYPQFFSPFLNKYGFLLEKPLYCPAKVESIPILAAFRSSAGLYRTLDDFCRELRGTDLRRWASFFSAGVEMDDFREALDELRTLSLCYKKSSLDENSDDDTD</sequence>
<dbReference type="GO" id="GO:0048311">
    <property type="term" value="P:mitochondrion distribution"/>
    <property type="evidence" value="ECO:0007669"/>
    <property type="project" value="Ensembl"/>
</dbReference>
<dbReference type="GO" id="GO:0005829">
    <property type="term" value="C:cytosol"/>
    <property type="evidence" value="ECO:0007669"/>
    <property type="project" value="Ensembl"/>
</dbReference>
<proteinExistence type="inferred from homology"/>
<dbReference type="Pfam" id="PF10644">
    <property type="entry name" value="Misat_Tub_SegII"/>
    <property type="match status" value="1"/>
</dbReference>
<reference evidence="11" key="2">
    <citation type="submission" date="2025-09" db="UniProtKB">
        <authorList>
            <consortium name="Ensembl"/>
        </authorList>
    </citation>
    <scope>IDENTIFICATION</scope>
</reference>
<evidence type="ECO:0000256" key="8">
    <source>
        <dbReference type="SAM" id="MobiDB-lite"/>
    </source>
</evidence>
<evidence type="ECO:0000256" key="1">
    <source>
        <dbReference type="ARBA" id="ARBA00004173"/>
    </source>
</evidence>
<dbReference type="AlphaFoldDB" id="A0A8C6VQ79"/>
<dbReference type="Gene3D" id="3.40.50.1440">
    <property type="entry name" value="Tubulin/FtsZ, GTPase domain"/>
    <property type="match status" value="1"/>
</dbReference>
<dbReference type="InterPro" id="IPR036525">
    <property type="entry name" value="Tubulin/FtsZ_GTPase_sf"/>
</dbReference>
<feature type="region of interest" description="Disordered" evidence="8">
    <location>
        <begin position="122"/>
        <end position="147"/>
    </location>
</feature>
<evidence type="ECO:0000313" key="12">
    <source>
        <dbReference type="Proteomes" id="UP000694559"/>
    </source>
</evidence>
<dbReference type="Ensembl" id="ENSNNAT00000008935.1">
    <property type="protein sequence ID" value="ENSNNAP00000008523.1"/>
    <property type="gene ID" value="ENSNNAG00000005735.1"/>
</dbReference>
<keyword evidence="12" id="KW-1185">Reference proteome</keyword>
<dbReference type="InterPro" id="IPR029209">
    <property type="entry name" value="DML1/Misato_tubulin"/>
</dbReference>
<dbReference type="InterPro" id="IPR049942">
    <property type="entry name" value="DML1/Misato"/>
</dbReference>
<comment type="similarity">
    <text evidence="3">Belongs to the misato family.</text>
</comment>